<dbReference type="Proteomes" id="UP001433508">
    <property type="component" value="Unassembled WGS sequence"/>
</dbReference>
<accession>A0ACC3SRA6</accession>
<reference evidence="2" key="1">
    <citation type="journal article" date="2024" name="Front. Bioeng. Biotechnol.">
        <title>Genome-scale model development and genomic sequencing of the oleaginous clade Lipomyces.</title>
        <authorList>
            <person name="Czajka J.J."/>
            <person name="Han Y."/>
            <person name="Kim J."/>
            <person name="Mondo S.J."/>
            <person name="Hofstad B.A."/>
            <person name="Robles A."/>
            <person name="Haridas S."/>
            <person name="Riley R."/>
            <person name="LaButti K."/>
            <person name="Pangilinan J."/>
            <person name="Andreopoulos W."/>
            <person name="Lipzen A."/>
            <person name="Yan J."/>
            <person name="Wang M."/>
            <person name="Ng V."/>
            <person name="Grigoriev I.V."/>
            <person name="Spatafora J.W."/>
            <person name="Magnuson J.K."/>
            <person name="Baker S.E."/>
            <person name="Pomraning K.R."/>
        </authorList>
    </citation>
    <scope>NUCLEOTIDE SEQUENCE [LARGE SCALE GENOMIC DNA]</scope>
    <source>
        <strain evidence="2">CBS 7786</strain>
    </source>
</reference>
<evidence type="ECO:0000313" key="2">
    <source>
        <dbReference type="Proteomes" id="UP001433508"/>
    </source>
</evidence>
<comment type="caution">
    <text evidence="1">The sequence shown here is derived from an EMBL/GenBank/DDBJ whole genome shotgun (WGS) entry which is preliminary data.</text>
</comment>
<keyword evidence="2" id="KW-1185">Reference proteome</keyword>
<evidence type="ECO:0000313" key="1">
    <source>
        <dbReference type="EMBL" id="KAK9234147.1"/>
    </source>
</evidence>
<organism evidence="1 2">
    <name type="scientific">Lipomyces kononenkoae</name>
    <name type="common">Yeast</name>
    <dbReference type="NCBI Taxonomy" id="34357"/>
    <lineage>
        <taxon>Eukaryota</taxon>
        <taxon>Fungi</taxon>
        <taxon>Dikarya</taxon>
        <taxon>Ascomycota</taxon>
        <taxon>Saccharomycotina</taxon>
        <taxon>Lipomycetes</taxon>
        <taxon>Lipomycetales</taxon>
        <taxon>Lipomycetaceae</taxon>
        <taxon>Lipomyces</taxon>
    </lineage>
</organism>
<gene>
    <name evidence="1" type="ORF">V1525DRAFT_414018</name>
</gene>
<sequence length="1015" mass="113521">MRDRVSATQRTGTDTLPYRESEDVDISVTSAEVQNRSDLVENEYDSSDDELYSGFENTLRKHSFQDPSSSDIALSLFERGLGSGRTLLPNHSTDDLEEQAIAQLNNINHDWIRRSDPRRLTPSEKLRSIFWRGLDFLSSPLLTRSLKCAITYFLASLVVFWPPLSQMIGSGDAKHLAATATVYFHASRSIGSMIEAAMFAEIALLYSASLSIVSMLTARLFDELDLIIVGHAIVLIVFCAGGLGSIAFLKQKMKLATFNTACSLASVAFASVLIHEGSIQRGDVSLSKIIQVSVIVNSGIVIAACVCILCFPYTAIAKQKETSNKTMKIYATQLSVMTQNFIAGTTIASEEFDILLRSSQSHLNSLDAHLHDSKYEHYVRGTVEEYYIQARLVESIQQLSQHIGGLKSSHAMRLRLMQGGNGYRKASCAELFDVFVHYLGLHMSTLVQILQNTLEMVPYKGGRLESPVRVDPNVKETLVLARQAFDNQRMSTLQQMYAMDVFRSSIESNNEAISVFVEEIASICGQFSYGLLNFTDGLLHVITVIEEYDVYLKAGRPRSWSWMKFWDVPRSDGRPSTSDGAVTVPQELSRLFSDDSSDLKFAKPTAPVPVGLRLWRALRIFRRNDVKFGIKVGLGAMIFTTPAFLSATRDIFNHYRGEWGLISFVIVMNISIGGTLGAAFYRILGTVIGAFSAYMAWQVFPANNIALPIVGFLIAFICFHIILSGRPNTVFGRFILLTFNLTALYSYTISRGNEHEDDDEGGLHPMIGEIAIHRLIAVVSGVLWGVIVTFYVWPNSARAELKRRLGIVWIRLGLIWKSDPLSKIPMLRDSIGPSQDVGLREEQNLSKSLLKLRELVAEAAKEFRLKGPYPIKQFNVILSVTEEILDAYHNVNTMILRTSKSPELNTDIIRYTELERKELGNRIFLFFYLLSSALRLSLPLPDNLPNTEHARKRMIAKVNEFRLEQVGNAPVGNEEEFVLFYSFILATLSINEGLLKIIAAQQQIYGTVEDEALSI</sequence>
<proteinExistence type="predicted"/>
<protein>
    <submittedName>
        <fullName evidence="1">Fusaric acid resistance protein-like-domain-containing protein</fullName>
    </submittedName>
</protein>
<dbReference type="EMBL" id="MU971510">
    <property type="protein sequence ID" value="KAK9234147.1"/>
    <property type="molecule type" value="Genomic_DNA"/>
</dbReference>
<name>A0ACC3SRA6_LIPKO</name>